<dbReference type="PROSITE" id="PS50297">
    <property type="entry name" value="ANK_REP_REGION"/>
    <property type="match status" value="5"/>
</dbReference>
<dbReference type="AlphaFoldDB" id="A2F9J6"/>
<dbReference type="Pfam" id="PF12796">
    <property type="entry name" value="Ank_2"/>
    <property type="match status" value="2"/>
</dbReference>
<accession>A2F9J6</accession>
<dbReference type="Gene3D" id="1.25.40.20">
    <property type="entry name" value="Ankyrin repeat-containing domain"/>
    <property type="match status" value="1"/>
</dbReference>
<dbReference type="eggNOG" id="KOG0504">
    <property type="taxonomic scope" value="Eukaryota"/>
</dbReference>
<dbReference type="InterPro" id="IPR020683">
    <property type="entry name" value="DUF3447"/>
</dbReference>
<gene>
    <name evidence="3" type="ORF">TVAG_264740</name>
</gene>
<dbReference type="PANTHER" id="PTHR24182">
    <property type="entry name" value="ANKYRIN REPEAT AND SOCS BOX CONTAINING 4"/>
    <property type="match status" value="1"/>
</dbReference>
<dbReference type="KEGG" id="tva:4756226"/>
<dbReference type="RefSeq" id="XP_001311355.1">
    <property type="nucleotide sequence ID" value="XM_001311354.1"/>
</dbReference>
<dbReference type="PANTHER" id="PTHR24182:SF13">
    <property type="entry name" value="LD18443P"/>
    <property type="match status" value="1"/>
</dbReference>
<sequence length="516" mass="60367">MNYIECIEKNKEYCEAFDSIYKLSTNDTNEINAIFDKIKKILISSNYFSPAHILIHIQNAALHRNRFFRGYWMLFKKILDEFQPTKIKNISLGFDYIIYQEYHKFFNPEHQRVIKTNFRFPIDVHEDNNNIYKVIMNDDKENFIFFIEQDEFDEYMQLTSYSYPYQNSRFLGYSLVELCCYHGAVNCFKLLLTKFKPEITPICLQFSFLSGNQEIMSECLKHQKPDAKCMEYAIISHNIDFVSFLVDEYKLKINVEDCVKYNNLQAFLVYLDRTNDINGCLTHSYYFNIPSVCETLILAGADVNISDKKRNIALHYAIKRNWKETENLLILHGADINKNGRYDRSILHVAVKADRFDIVNILMKNGADIMKIKDEHGETVLHYAGKYNKKELVEFFILHGANINAKQHFGKTVLHFIGENNNVEIGKILISHDADVNAKDNYERTALYYATLKGNKEIADLLILHNADVNVIDKFEKFTPLINAVNKNMNETVELLISHGADINFKDEFYNDALRL</sequence>
<feature type="repeat" description="ANK" evidence="1">
    <location>
        <begin position="442"/>
        <end position="474"/>
    </location>
</feature>
<dbReference type="VEuPathDB" id="TrichDB:TVAGG3_0276770"/>
<feature type="repeat" description="ANK" evidence="1">
    <location>
        <begin position="342"/>
        <end position="374"/>
    </location>
</feature>
<dbReference type="SUPFAM" id="SSF48403">
    <property type="entry name" value="Ankyrin repeat"/>
    <property type="match status" value="1"/>
</dbReference>
<feature type="repeat" description="ANK" evidence="1">
    <location>
        <begin position="476"/>
        <end position="508"/>
    </location>
</feature>
<dbReference type="STRING" id="5722.A2F9J6"/>
<dbReference type="SMART" id="SM00248">
    <property type="entry name" value="ANK"/>
    <property type="match status" value="9"/>
</dbReference>
<feature type="repeat" description="ANK" evidence="1">
    <location>
        <begin position="376"/>
        <end position="408"/>
    </location>
</feature>
<keyword evidence="4" id="KW-1185">Reference proteome</keyword>
<evidence type="ECO:0000313" key="3">
    <source>
        <dbReference type="EMBL" id="EAX98425.1"/>
    </source>
</evidence>
<dbReference type="Proteomes" id="UP000001542">
    <property type="component" value="Unassembled WGS sequence"/>
</dbReference>
<dbReference type="InterPro" id="IPR036770">
    <property type="entry name" value="Ankyrin_rpt-contain_sf"/>
</dbReference>
<feature type="repeat" description="ANK" evidence="1">
    <location>
        <begin position="309"/>
        <end position="341"/>
    </location>
</feature>
<dbReference type="EMBL" id="DS113676">
    <property type="protein sequence ID" value="EAX98425.1"/>
    <property type="molecule type" value="Genomic_DNA"/>
</dbReference>
<reference evidence="3" key="2">
    <citation type="journal article" date="2007" name="Science">
        <title>Draft genome sequence of the sexually transmitted pathogen Trichomonas vaginalis.</title>
        <authorList>
            <person name="Carlton J.M."/>
            <person name="Hirt R.P."/>
            <person name="Silva J.C."/>
            <person name="Delcher A.L."/>
            <person name="Schatz M."/>
            <person name="Zhao Q."/>
            <person name="Wortman J.R."/>
            <person name="Bidwell S.L."/>
            <person name="Alsmark U.C.M."/>
            <person name="Besteiro S."/>
            <person name="Sicheritz-Ponten T."/>
            <person name="Noel C.J."/>
            <person name="Dacks J.B."/>
            <person name="Foster P.G."/>
            <person name="Simillion C."/>
            <person name="Van de Peer Y."/>
            <person name="Miranda-Saavedra D."/>
            <person name="Barton G.J."/>
            <person name="Westrop G.D."/>
            <person name="Mueller S."/>
            <person name="Dessi D."/>
            <person name="Fiori P.L."/>
            <person name="Ren Q."/>
            <person name="Paulsen I."/>
            <person name="Zhang H."/>
            <person name="Bastida-Corcuera F.D."/>
            <person name="Simoes-Barbosa A."/>
            <person name="Brown M.T."/>
            <person name="Hayes R.D."/>
            <person name="Mukherjee M."/>
            <person name="Okumura C.Y."/>
            <person name="Schneider R."/>
            <person name="Smith A.J."/>
            <person name="Vanacova S."/>
            <person name="Villalvazo M."/>
            <person name="Haas B.J."/>
            <person name="Pertea M."/>
            <person name="Feldblyum T.V."/>
            <person name="Utterback T.R."/>
            <person name="Shu C.L."/>
            <person name="Osoegawa K."/>
            <person name="de Jong P.J."/>
            <person name="Hrdy I."/>
            <person name="Horvathova L."/>
            <person name="Zubacova Z."/>
            <person name="Dolezal P."/>
            <person name="Malik S.B."/>
            <person name="Logsdon J.M. Jr."/>
            <person name="Henze K."/>
            <person name="Gupta A."/>
            <person name="Wang C.C."/>
            <person name="Dunne R.L."/>
            <person name="Upcroft J.A."/>
            <person name="Upcroft P."/>
            <person name="White O."/>
            <person name="Salzberg S.L."/>
            <person name="Tang P."/>
            <person name="Chiu C.-H."/>
            <person name="Lee Y.-S."/>
            <person name="Embley T.M."/>
            <person name="Coombs G.H."/>
            <person name="Mottram J.C."/>
            <person name="Tachezy J."/>
            <person name="Fraser-Liggett C.M."/>
            <person name="Johnson P.J."/>
        </authorList>
    </citation>
    <scope>NUCLEOTIDE SEQUENCE [LARGE SCALE GENOMIC DNA]</scope>
    <source>
        <strain evidence="3">G3</strain>
    </source>
</reference>
<name>A2F9J6_TRIV3</name>
<dbReference type="VEuPathDB" id="TrichDB:TVAG_314820"/>
<proteinExistence type="predicted"/>
<reference evidence="3" key="1">
    <citation type="submission" date="2006-10" db="EMBL/GenBank/DDBJ databases">
        <authorList>
            <person name="Amadeo P."/>
            <person name="Zhao Q."/>
            <person name="Wortman J."/>
            <person name="Fraser-Liggett C."/>
            <person name="Carlton J."/>
        </authorList>
    </citation>
    <scope>NUCLEOTIDE SEQUENCE</scope>
    <source>
        <strain evidence="3">G3</strain>
    </source>
</reference>
<feature type="repeat" description="ANK" evidence="1">
    <location>
        <begin position="409"/>
        <end position="441"/>
    </location>
</feature>
<protein>
    <submittedName>
        <fullName evidence="3">Ankyrin repeat protein, putative</fullName>
    </submittedName>
</protein>
<dbReference type="InterPro" id="IPR002110">
    <property type="entry name" value="Ankyrin_rpt"/>
</dbReference>
<dbReference type="Pfam" id="PF00023">
    <property type="entry name" value="Ank"/>
    <property type="match status" value="1"/>
</dbReference>
<dbReference type="PRINTS" id="PR01415">
    <property type="entry name" value="ANKYRIN"/>
</dbReference>
<feature type="domain" description="DUF3447" evidence="2">
    <location>
        <begin position="195"/>
        <end position="270"/>
    </location>
</feature>
<organism evidence="3 4">
    <name type="scientific">Trichomonas vaginalis (strain ATCC PRA-98 / G3)</name>
    <dbReference type="NCBI Taxonomy" id="412133"/>
    <lineage>
        <taxon>Eukaryota</taxon>
        <taxon>Metamonada</taxon>
        <taxon>Parabasalia</taxon>
        <taxon>Trichomonadida</taxon>
        <taxon>Trichomonadidae</taxon>
        <taxon>Trichomonas</taxon>
    </lineage>
</organism>
<dbReference type="PROSITE" id="PS50088">
    <property type="entry name" value="ANK_REPEAT"/>
    <property type="match status" value="6"/>
</dbReference>
<evidence type="ECO:0000256" key="1">
    <source>
        <dbReference type="PROSITE-ProRule" id="PRU00023"/>
    </source>
</evidence>
<evidence type="ECO:0000259" key="2">
    <source>
        <dbReference type="Pfam" id="PF11929"/>
    </source>
</evidence>
<evidence type="ECO:0000313" key="4">
    <source>
        <dbReference type="Proteomes" id="UP000001542"/>
    </source>
</evidence>
<dbReference type="SUPFAM" id="SSF140860">
    <property type="entry name" value="Pseudo ankyrin repeat-like"/>
    <property type="match status" value="1"/>
</dbReference>
<dbReference type="InParanoid" id="A2F9J6"/>
<dbReference type="Pfam" id="PF11929">
    <property type="entry name" value="DUF3447"/>
    <property type="match status" value="1"/>
</dbReference>
<keyword evidence="1" id="KW-0040">ANK repeat</keyword>